<feature type="chain" id="PRO_5017827168" description="6-phosphogluconolactonase" evidence="2">
    <location>
        <begin position="23"/>
        <end position="429"/>
    </location>
</feature>
<evidence type="ECO:0000256" key="2">
    <source>
        <dbReference type="SAM" id="SignalP"/>
    </source>
</evidence>
<dbReference type="SUPFAM" id="SSF51004">
    <property type="entry name" value="C-terminal (heme d1) domain of cytochrome cd1-nitrite reductase"/>
    <property type="match status" value="1"/>
</dbReference>
<dbReference type="EMBL" id="PVWQ01000008">
    <property type="protein sequence ID" value="RDW74617.1"/>
    <property type="molecule type" value="Genomic_DNA"/>
</dbReference>
<feature type="signal peptide" evidence="2">
    <location>
        <begin position="1"/>
        <end position="22"/>
    </location>
</feature>
<dbReference type="Pfam" id="PF10282">
    <property type="entry name" value="Lactonase"/>
    <property type="match status" value="2"/>
</dbReference>
<dbReference type="RefSeq" id="XP_026602385.1">
    <property type="nucleotide sequence ID" value="XM_026749295.1"/>
</dbReference>
<dbReference type="STRING" id="1810919.A0A3D8RKN9"/>
<evidence type="ECO:0000313" key="3">
    <source>
        <dbReference type="EMBL" id="RDW74617.1"/>
    </source>
</evidence>
<sequence>MRFSPLFSLLFSSASLASQLYAASYDGKVTELGLSKSGQGYHLNVLSQTDNCGPSPSWLMPDGENGMIYCLDEGIDSPNGTLTSFSTLNGTLAKIDQLKTIAGPVASAFYSAAHAPERQFLVIAHYSGSAVTSYSVNRTTGTFNLSQTFTFAIPKPGPVPDRQDAPHPHGVVVDPTGHFVLVPDLGADLVRIFRINERTGKLSEQRPLVTPPGSGPRHGVFWLPQAQETNRAQAQGSKFYLVSELDNMVSGYDVTYAQNGTMLFSQFYQGSTYGGAAAPSGSKAAEIAIAVRLACFLLLPLRIKQKQSKAKANPCPGSLQPSNDRLLVSNRGDDTFGAGNDSIAVFSIPGSDATSTCSRNVSFTGLYPSHGSFPRHFEFSPDGTMVAIALQNSHSVAVVAWERNGGFGSLLAQAELGGEVTAVVWGVDA</sequence>
<dbReference type="OrthoDB" id="9972196at2759"/>
<evidence type="ECO:0000256" key="1">
    <source>
        <dbReference type="ARBA" id="ARBA00005564"/>
    </source>
</evidence>
<dbReference type="GeneID" id="38117649"/>
<evidence type="ECO:0000313" key="4">
    <source>
        <dbReference type="Proteomes" id="UP000256690"/>
    </source>
</evidence>
<proteinExistence type="inferred from homology"/>
<protein>
    <recommendedName>
        <fullName evidence="5">6-phosphogluconolactonase</fullName>
    </recommendedName>
</protein>
<dbReference type="InterPro" id="IPR050282">
    <property type="entry name" value="Cycloisomerase_2"/>
</dbReference>
<comment type="caution">
    <text evidence="3">The sequence shown here is derived from an EMBL/GenBank/DDBJ whole genome shotgun (WGS) entry which is preliminary data.</text>
</comment>
<dbReference type="PANTHER" id="PTHR30344:SF1">
    <property type="entry name" value="6-PHOSPHOGLUCONOLACTONASE"/>
    <property type="match status" value="1"/>
</dbReference>
<dbReference type="Proteomes" id="UP000256690">
    <property type="component" value="Unassembled WGS sequence"/>
</dbReference>
<dbReference type="InterPro" id="IPR019405">
    <property type="entry name" value="Lactonase_7-beta_prop"/>
</dbReference>
<gene>
    <name evidence="3" type="ORF">DSM5745_07279</name>
</gene>
<dbReference type="AlphaFoldDB" id="A0A3D8RKN9"/>
<keyword evidence="4" id="KW-1185">Reference proteome</keyword>
<keyword evidence="2" id="KW-0732">Signal</keyword>
<organism evidence="3 4">
    <name type="scientific">Aspergillus mulundensis</name>
    <dbReference type="NCBI Taxonomy" id="1810919"/>
    <lineage>
        <taxon>Eukaryota</taxon>
        <taxon>Fungi</taxon>
        <taxon>Dikarya</taxon>
        <taxon>Ascomycota</taxon>
        <taxon>Pezizomycotina</taxon>
        <taxon>Eurotiomycetes</taxon>
        <taxon>Eurotiomycetidae</taxon>
        <taxon>Eurotiales</taxon>
        <taxon>Aspergillaceae</taxon>
        <taxon>Aspergillus</taxon>
        <taxon>Aspergillus subgen. Nidulantes</taxon>
    </lineage>
</organism>
<dbReference type="Gene3D" id="2.130.10.10">
    <property type="entry name" value="YVTN repeat-like/Quinoprotein amine dehydrogenase"/>
    <property type="match status" value="2"/>
</dbReference>
<name>A0A3D8RKN9_9EURO</name>
<dbReference type="PANTHER" id="PTHR30344">
    <property type="entry name" value="6-PHOSPHOGLUCONOLACTONASE-RELATED"/>
    <property type="match status" value="1"/>
</dbReference>
<dbReference type="GO" id="GO:0017057">
    <property type="term" value="F:6-phosphogluconolactonase activity"/>
    <property type="evidence" value="ECO:0007669"/>
    <property type="project" value="TreeGrafter"/>
</dbReference>
<dbReference type="InterPro" id="IPR011048">
    <property type="entry name" value="Haem_d1_sf"/>
</dbReference>
<comment type="similarity">
    <text evidence="1">Belongs to the cycloisomerase 2 family.</text>
</comment>
<dbReference type="InterPro" id="IPR015943">
    <property type="entry name" value="WD40/YVTN_repeat-like_dom_sf"/>
</dbReference>
<reference evidence="3 4" key="1">
    <citation type="journal article" date="2018" name="IMA Fungus">
        <title>IMA Genome-F 9: Draft genome sequence of Annulohypoxylon stygium, Aspergillus mulundensis, Berkeleyomyces basicola (syn. Thielaviopsis basicola), Ceratocystis smalleyi, two Cercospora beticola strains, Coleophoma cylindrospora, Fusarium fracticaudum, Phialophora cf. hyalina, and Morchella septimelata.</title>
        <authorList>
            <person name="Wingfield B.D."/>
            <person name="Bills G.F."/>
            <person name="Dong Y."/>
            <person name="Huang W."/>
            <person name="Nel W.J."/>
            <person name="Swalarsk-Parry B.S."/>
            <person name="Vaghefi N."/>
            <person name="Wilken P.M."/>
            <person name="An Z."/>
            <person name="de Beer Z.W."/>
            <person name="De Vos L."/>
            <person name="Chen L."/>
            <person name="Duong T.A."/>
            <person name="Gao Y."/>
            <person name="Hammerbacher A."/>
            <person name="Kikkert J.R."/>
            <person name="Li Y."/>
            <person name="Li H."/>
            <person name="Li K."/>
            <person name="Li Q."/>
            <person name="Liu X."/>
            <person name="Ma X."/>
            <person name="Naidoo K."/>
            <person name="Pethybridge S.J."/>
            <person name="Sun J."/>
            <person name="Steenkamp E.T."/>
            <person name="van der Nest M.A."/>
            <person name="van Wyk S."/>
            <person name="Wingfield M.J."/>
            <person name="Xiong C."/>
            <person name="Yue Q."/>
            <person name="Zhang X."/>
        </authorList>
    </citation>
    <scope>NUCLEOTIDE SEQUENCE [LARGE SCALE GENOMIC DNA]</scope>
    <source>
        <strain evidence="3 4">DSM 5745</strain>
    </source>
</reference>
<evidence type="ECO:0008006" key="5">
    <source>
        <dbReference type="Google" id="ProtNLM"/>
    </source>
</evidence>
<accession>A0A3D8RKN9</accession>